<dbReference type="AlphaFoldDB" id="A0A8E0S847"/>
<evidence type="ECO:0000256" key="2">
    <source>
        <dbReference type="SAM" id="Phobius"/>
    </source>
</evidence>
<evidence type="ECO:0000256" key="1">
    <source>
        <dbReference type="SAM" id="MobiDB-lite"/>
    </source>
</evidence>
<keyword evidence="2" id="KW-0472">Membrane</keyword>
<dbReference type="OrthoDB" id="6250977at2759"/>
<accession>A0A8E0S847</accession>
<sequence length="673" mass="74959">MIVEQLRGRSIETLSRRVNKTSQGQHGSETNEPQHLDVGFRVESNCAKPNLYLEYTCVHAALLHPALRTSSAQEKRLNKSLQFMRRQQTESPGIEQLKEFTLDSFAPSEQENNQGSDGSMPVNSVVTSSSEALHGGPRALLIALLPSVICLLLVSILVAYIFYTKRRSKQNRWCQKQQYHTDQSCSNTLNCPDELMTMASTSASAPTPSNRTLPTFVERGRFLLNLKDRVPWSPNEIRRVSNSLNDPVCCECSEIDGEPVCSTADDVRLTFDSAVTRSINDSQRQNSIQAVHPAKTASHSLSNTVYEGHWGSNINQTCQICSMKSSTIEANSTTLCNQGGKNELNVEKAYGASKQTELYTPFPANYFPITEQNTIGPLFDSTQNWRQYGYAKSKQEPEHKSTTMTIAQPSPRTHSSRLGVVGGHELHQSITRSNSENQAQNPLKLTGQRPAKVAPPLFNSADNFIRNIAEPYQSAHAFKLRFTKIPVVRYPYEVEDDSDEHSQSTNHDHQDGLIPDAGSLLRQNRPDLCPPIKAGDKLSTSSPEDNSRASKKITLLSSYDHMEYNDSNSISIASTVQPNSSPSVIDSCTSPDYTVVDEYKSRVNMSPRPYPRLLSSVSTLSKTVDVHPSPKLSKQLRFQTPVLELPHTVYDQNNVLSTCDMSTSMCRRSNRQP</sequence>
<feature type="region of interest" description="Disordered" evidence="1">
    <location>
        <begin position="495"/>
        <end position="549"/>
    </location>
</feature>
<dbReference type="EMBL" id="LUCM01001255">
    <property type="protein sequence ID" value="KAA0199201.1"/>
    <property type="molecule type" value="Genomic_DNA"/>
</dbReference>
<keyword evidence="2" id="KW-0812">Transmembrane</keyword>
<dbReference type="Proteomes" id="UP000728185">
    <property type="component" value="Unassembled WGS sequence"/>
</dbReference>
<proteinExistence type="predicted"/>
<feature type="transmembrane region" description="Helical" evidence="2">
    <location>
        <begin position="139"/>
        <end position="163"/>
    </location>
</feature>
<evidence type="ECO:0000313" key="4">
    <source>
        <dbReference type="Proteomes" id="UP000728185"/>
    </source>
</evidence>
<gene>
    <name evidence="3" type="ORF">FBUS_03635</name>
</gene>
<keyword evidence="4" id="KW-1185">Reference proteome</keyword>
<organism evidence="3 4">
    <name type="scientific">Fasciolopsis buskii</name>
    <dbReference type="NCBI Taxonomy" id="27845"/>
    <lineage>
        <taxon>Eukaryota</taxon>
        <taxon>Metazoa</taxon>
        <taxon>Spiralia</taxon>
        <taxon>Lophotrochozoa</taxon>
        <taxon>Platyhelminthes</taxon>
        <taxon>Trematoda</taxon>
        <taxon>Digenea</taxon>
        <taxon>Plagiorchiida</taxon>
        <taxon>Echinostomata</taxon>
        <taxon>Echinostomatoidea</taxon>
        <taxon>Fasciolidae</taxon>
        <taxon>Fasciolopsis</taxon>
    </lineage>
</organism>
<evidence type="ECO:0000313" key="3">
    <source>
        <dbReference type="EMBL" id="KAA0199201.1"/>
    </source>
</evidence>
<comment type="caution">
    <text evidence="3">The sequence shown here is derived from an EMBL/GenBank/DDBJ whole genome shotgun (WGS) entry which is preliminary data.</text>
</comment>
<feature type="compositionally biased region" description="Basic and acidic residues" evidence="1">
    <location>
        <begin position="500"/>
        <end position="511"/>
    </location>
</feature>
<name>A0A8E0S847_9TREM</name>
<feature type="region of interest" description="Disordered" evidence="1">
    <location>
        <begin position="392"/>
        <end position="414"/>
    </location>
</feature>
<protein>
    <submittedName>
        <fullName evidence="3">Uncharacterized protein</fullName>
    </submittedName>
</protein>
<keyword evidence="2" id="KW-1133">Transmembrane helix</keyword>
<reference evidence="3" key="1">
    <citation type="submission" date="2019-05" db="EMBL/GenBank/DDBJ databases">
        <title>Annotation for the trematode Fasciolopsis buski.</title>
        <authorList>
            <person name="Choi Y.-J."/>
        </authorList>
    </citation>
    <scope>NUCLEOTIDE SEQUENCE</scope>
    <source>
        <strain evidence="3">HT</strain>
        <tissue evidence="3">Whole worm</tissue>
    </source>
</reference>
<feature type="compositionally biased region" description="Polar residues" evidence="1">
    <location>
        <begin position="402"/>
        <end position="413"/>
    </location>
</feature>